<dbReference type="InterPro" id="IPR027417">
    <property type="entry name" value="P-loop_NTPase"/>
</dbReference>
<keyword evidence="3" id="KW-0547">Nucleotide-binding</keyword>
<dbReference type="GO" id="GO:0005524">
    <property type="term" value="F:ATP binding"/>
    <property type="evidence" value="ECO:0007669"/>
    <property type="project" value="UniProtKB-KW"/>
</dbReference>
<evidence type="ECO:0000313" key="6">
    <source>
        <dbReference type="EMBL" id="MCP8352642.1"/>
    </source>
</evidence>
<protein>
    <submittedName>
        <fullName evidence="6">ABC transporter ATP-binding protein</fullName>
    </submittedName>
</protein>
<evidence type="ECO:0000259" key="5">
    <source>
        <dbReference type="PROSITE" id="PS50893"/>
    </source>
</evidence>
<dbReference type="Pfam" id="PF00005">
    <property type="entry name" value="ABC_tran"/>
    <property type="match status" value="1"/>
</dbReference>
<dbReference type="SUPFAM" id="SSF52540">
    <property type="entry name" value="P-loop containing nucleoside triphosphate hydrolases"/>
    <property type="match status" value="1"/>
</dbReference>
<dbReference type="InterPro" id="IPR003439">
    <property type="entry name" value="ABC_transporter-like_ATP-bd"/>
</dbReference>
<gene>
    <name evidence="6" type="ORF">MKS91_05025</name>
</gene>
<accession>A0ABT1L638</accession>
<evidence type="ECO:0000256" key="3">
    <source>
        <dbReference type="ARBA" id="ARBA00022741"/>
    </source>
</evidence>
<proteinExistence type="inferred from homology"/>
<dbReference type="Proteomes" id="UP001320768">
    <property type="component" value="Unassembled WGS sequence"/>
</dbReference>
<dbReference type="PROSITE" id="PS00211">
    <property type="entry name" value="ABC_TRANSPORTER_1"/>
    <property type="match status" value="1"/>
</dbReference>
<dbReference type="Gene3D" id="3.40.50.300">
    <property type="entry name" value="P-loop containing nucleotide triphosphate hydrolases"/>
    <property type="match status" value="1"/>
</dbReference>
<evidence type="ECO:0000256" key="2">
    <source>
        <dbReference type="ARBA" id="ARBA00022448"/>
    </source>
</evidence>
<dbReference type="CDD" id="cd03255">
    <property type="entry name" value="ABC_MJ0796_LolCDE_FtsE"/>
    <property type="match status" value="1"/>
</dbReference>
<keyword evidence="4 6" id="KW-0067">ATP-binding</keyword>
<organism evidence="6 7">
    <name type="scientific">Candidatus Synchoanobacter obligatus</name>
    <dbReference type="NCBI Taxonomy" id="2919597"/>
    <lineage>
        <taxon>Bacteria</taxon>
        <taxon>Pseudomonadati</taxon>
        <taxon>Pseudomonadota</taxon>
        <taxon>Gammaproteobacteria</taxon>
        <taxon>Candidatus Comchoanobacterales</taxon>
        <taxon>Candidatus Comchoanobacteraceae</taxon>
        <taxon>Candidatus Synchoanobacter</taxon>
    </lineage>
</organism>
<comment type="similarity">
    <text evidence="1">Belongs to the ABC transporter superfamily.</text>
</comment>
<dbReference type="EMBL" id="JAKUDN010000002">
    <property type="protein sequence ID" value="MCP8352642.1"/>
    <property type="molecule type" value="Genomic_DNA"/>
</dbReference>
<dbReference type="PROSITE" id="PS50893">
    <property type="entry name" value="ABC_TRANSPORTER_2"/>
    <property type="match status" value="1"/>
</dbReference>
<sequence length="227" mass="25375">MSNMIVAQGIEQFYQDGHQEYMILSSLSLSIQESERVAVIGSSGSGKTTLLHILSGLASPKKGTVQLKGQDISQLSKREVERFRAKHLGFMFQRQHFIAELTVIQNVALPLQILGQDNPEDQAYEMLQSIRLPSALYQANPNTLSGGEQARAGLARALVHQPSLLVADEPSSALDHVLTEEIFSYITDLYEKRRFAIVIATHDHSLLDYVDCTYHLKNGQLEEHHHV</sequence>
<evidence type="ECO:0000256" key="4">
    <source>
        <dbReference type="ARBA" id="ARBA00022840"/>
    </source>
</evidence>
<dbReference type="SMART" id="SM00382">
    <property type="entry name" value="AAA"/>
    <property type="match status" value="1"/>
</dbReference>
<evidence type="ECO:0000313" key="7">
    <source>
        <dbReference type="Proteomes" id="UP001320768"/>
    </source>
</evidence>
<reference evidence="6 7" key="1">
    <citation type="journal article" date="2022" name="Nat. Microbiol.">
        <title>The microbiome of a bacterivorous marine choanoflagellate contains a resource-demanding obligate bacterial associate.</title>
        <authorList>
            <person name="Needham D.M."/>
            <person name="Poirier C."/>
            <person name="Bachy C."/>
            <person name="George E.E."/>
            <person name="Wilken S."/>
            <person name="Yung C.C.M."/>
            <person name="Limardo A.J."/>
            <person name="Morando M."/>
            <person name="Sudek L."/>
            <person name="Malmstrom R.R."/>
            <person name="Keeling P.J."/>
            <person name="Santoro A.E."/>
            <person name="Worden A.Z."/>
        </authorList>
    </citation>
    <scope>NUCLEOTIDE SEQUENCE [LARGE SCALE GENOMIC DNA]</scope>
    <source>
        <strain evidence="6 7">Comchoano-2</strain>
    </source>
</reference>
<dbReference type="PANTHER" id="PTHR24220:SF689">
    <property type="entry name" value="LIPOPROTEIN-RELEASING SYSTEM ATP-BINDING PROTEIN LOLD"/>
    <property type="match status" value="1"/>
</dbReference>
<dbReference type="PANTHER" id="PTHR24220">
    <property type="entry name" value="IMPORT ATP-BINDING PROTEIN"/>
    <property type="match status" value="1"/>
</dbReference>
<comment type="caution">
    <text evidence="6">The sequence shown here is derived from an EMBL/GenBank/DDBJ whole genome shotgun (WGS) entry which is preliminary data.</text>
</comment>
<feature type="domain" description="ABC transporter" evidence="5">
    <location>
        <begin position="5"/>
        <end position="227"/>
    </location>
</feature>
<dbReference type="InterPro" id="IPR017911">
    <property type="entry name" value="MacB-like_ATP-bd"/>
</dbReference>
<keyword evidence="2" id="KW-0813">Transport</keyword>
<dbReference type="InterPro" id="IPR015854">
    <property type="entry name" value="ABC_transpr_LolD-like"/>
</dbReference>
<dbReference type="InterPro" id="IPR003593">
    <property type="entry name" value="AAA+_ATPase"/>
</dbReference>
<evidence type="ECO:0000256" key="1">
    <source>
        <dbReference type="ARBA" id="ARBA00005417"/>
    </source>
</evidence>
<dbReference type="RefSeq" id="WP_258569746.1">
    <property type="nucleotide sequence ID" value="NZ_JAKUDN010000002.1"/>
</dbReference>
<name>A0ABT1L638_9GAMM</name>
<keyword evidence="7" id="KW-1185">Reference proteome</keyword>
<dbReference type="InterPro" id="IPR017871">
    <property type="entry name" value="ABC_transporter-like_CS"/>
</dbReference>